<dbReference type="EMBL" id="CAUYUJ010019982">
    <property type="protein sequence ID" value="CAK0895022.1"/>
    <property type="molecule type" value="Genomic_DNA"/>
</dbReference>
<evidence type="ECO:0000313" key="10">
    <source>
        <dbReference type="Proteomes" id="UP001189429"/>
    </source>
</evidence>
<feature type="region of interest" description="Disordered" evidence="7">
    <location>
        <begin position="247"/>
        <end position="287"/>
    </location>
</feature>
<evidence type="ECO:0000256" key="1">
    <source>
        <dbReference type="ARBA" id="ARBA00007494"/>
    </source>
</evidence>
<feature type="region of interest" description="Disordered" evidence="7">
    <location>
        <begin position="430"/>
        <end position="451"/>
    </location>
</feature>
<feature type="binding site" evidence="6">
    <location>
        <position position="131"/>
    </location>
    <ligand>
        <name>S-adenosyl-L-methionine</name>
        <dbReference type="ChEBI" id="CHEBI:59789"/>
    </ligand>
</feature>
<organism evidence="9 10">
    <name type="scientific">Prorocentrum cordatum</name>
    <dbReference type="NCBI Taxonomy" id="2364126"/>
    <lineage>
        <taxon>Eukaryota</taxon>
        <taxon>Sar</taxon>
        <taxon>Alveolata</taxon>
        <taxon>Dinophyceae</taxon>
        <taxon>Prorocentrales</taxon>
        <taxon>Prorocentraceae</taxon>
        <taxon>Prorocentrum</taxon>
    </lineage>
</organism>
<feature type="binding site" evidence="6">
    <location>
        <begin position="61"/>
        <end position="67"/>
    </location>
    <ligand>
        <name>S-adenosyl-L-methionine</name>
        <dbReference type="ChEBI" id="CHEBI:59789"/>
    </ligand>
</feature>
<feature type="binding site" evidence="6">
    <location>
        <position position="112"/>
    </location>
    <ligand>
        <name>S-adenosyl-L-methionine</name>
        <dbReference type="ChEBI" id="CHEBI:59789"/>
    </ligand>
</feature>
<evidence type="ECO:0000256" key="2">
    <source>
        <dbReference type="ARBA" id="ARBA00022603"/>
    </source>
</evidence>
<feature type="binding site" evidence="6">
    <location>
        <position position="85"/>
    </location>
    <ligand>
        <name>S-adenosyl-L-methionine</name>
        <dbReference type="ChEBI" id="CHEBI:59789"/>
    </ligand>
</feature>
<feature type="active site" description="Nucleophile" evidence="6">
    <location>
        <position position="182"/>
    </location>
</feature>
<dbReference type="PANTHER" id="PTHR22807:SF30">
    <property type="entry name" value="28S RRNA (CYTOSINE(4447)-C(5))-METHYLTRANSFERASE-RELATED"/>
    <property type="match status" value="1"/>
</dbReference>
<name>A0ABN9X6V0_9DINO</name>
<dbReference type="InterPro" id="IPR018314">
    <property type="entry name" value="RsmB/NOL1/NOP2-like_CS"/>
</dbReference>
<dbReference type="Pfam" id="PF01189">
    <property type="entry name" value="Methyltr_RsmB-F"/>
    <property type="match status" value="1"/>
</dbReference>
<proteinExistence type="inferred from homology"/>
<dbReference type="InterPro" id="IPR001678">
    <property type="entry name" value="MeTrfase_RsmB-F_NOP2_dom"/>
</dbReference>
<dbReference type="PANTHER" id="PTHR22807">
    <property type="entry name" value="NOP2 YEAST -RELATED NOL1/NOP2/FMU SUN DOMAIN-CONTAINING"/>
    <property type="match status" value="1"/>
</dbReference>
<dbReference type="InterPro" id="IPR029063">
    <property type="entry name" value="SAM-dependent_MTases_sf"/>
</dbReference>
<evidence type="ECO:0000256" key="4">
    <source>
        <dbReference type="ARBA" id="ARBA00022691"/>
    </source>
</evidence>
<evidence type="ECO:0000256" key="5">
    <source>
        <dbReference type="ARBA" id="ARBA00022884"/>
    </source>
</evidence>
<gene>
    <name evidence="9" type="ORF">PCOR1329_LOCUS73906</name>
</gene>
<dbReference type="InterPro" id="IPR049560">
    <property type="entry name" value="MeTrfase_RsmB-F_NOP2_cat"/>
</dbReference>
<dbReference type="PROSITE" id="PS51686">
    <property type="entry name" value="SAM_MT_RSMB_NOP"/>
    <property type="match status" value="1"/>
</dbReference>
<evidence type="ECO:0000259" key="8">
    <source>
        <dbReference type="PROSITE" id="PS51686"/>
    </source>
</evidence>
<evidence type="ECO:0000256" key="6">
    <source>
        <dbReference type="PROSITE-ProRule" id="PRU01023"/>
    </source>
</evidence>
<dbReference type="SUPFAM" id="SSF53335">
    <property type="entry name" value="S-adenosyl-L-methionine-dependent methyltransferases"/>
    <property type="match status" value="1"/>
</dbReference>
<dbReference type="PROSITE" id="PS01153">
    <property type="entry name" value="NOL1_NOP2_SUN"/>
    <property type="match status" value="1"/>
</dbReference>
<comment type="similarity">
    <text evidence="1 6">Belongs to the class I-like SAM-binding methyltransferase superfamily. RsmB/NOP family.</text>
</comment>
<feature type="domain" description="SAM-dependent MTase RsmB/NOP-type" evidence="8">
    <location>
        <begin position="1"/>
        <end position="239"/>
    </location>
</feature>
<evidence type="ECO:0000256" key="7">
    <source>
        <dbReference type="SAM" id="MobiDB-lite"/>
    </source>
</evidence>
<keyword evidence="4 6" id="KW-0949">S-adenosyl-L-methionine</keyword>
<evidence type="ECO:0000313" key="9">
    <source>
        <dbReference type="EMBL" id="CAK0895022.1"/>
    </source>
</evidence>
<accession>A0ABN9X6V0</accession>
<dbReference type="CDD" id="cd02440">
    <property type="entry name" value="AdoMet_MTases"/>
    <property type="match status" value="1"/>
</dbReference>
<comment type="caution">
    <text evidence="9">The sequence shown here is derived from an EMBL/GenBank/DDBJ whole genome shotgun (WGS) entry which is preliminary data.</text>
</comment>
<evidence type="ECO:0000256" key="3">
    <source>
        <dbReference type="ARBA" id="ARBA00022679"/>
    </source>
</evidence>
<dbReference type="Gene3D" id="3.40.50.150">
    <property type="entry name" value="Vaccinia Virus protein VP39"/>
    <property type="match status" value="1"/>
</dbReference>
<dbReference type="Proteomes" id="UP001189429">
    <property type="component" value="Unassembled WGS sequence"/>
</dbReference>
<protein>
    <recommendedName>
        <fullName evidence="8">SAM-dependent MTase RsmB/NOP-type domain-containing protein</fullName>
    </recommendedName>
</protein>
<sequence length="451" mass="47437">MSAGFVPAMALPSMNGVRVSHGSLAPAKSVLPEWLVPQSASSAATVHILAPEPGERVLDLCAAPGGKTRLAAELMHNRGEIVAVESSEPRLARLRQLLAHAGASIVECVLADGAKWRSGSPRRPFDRALVDAPCSASGLWPRLDWKRVTPDGVAALAAQQFSLLAAAAREVRPGGVVVYSVCSYLPQETLAVALRALAELPLELDGEIGRGGTSGAGLHGGWGDDCDMMGFFSRSRKTSGFVAPWMFQSGKGRPARPPRAAAMSKRSAEDSAGGAAPAAGRPVQQLGSGAGAKATALHGSWKSAKGTCVIGKDPVTARLSYMEPLEEGQRLHGWLDAVAGEESLWQGSLALLEAGKGPWYGPSFGPAPEVVGDIRVRLKGGDPKPAMETQIRVADEEGADWEDRPTAFELDRAGVDAAQMAKPNLERILPMTQADGLEEDKEQGDQKRSKT</sequence>
<reference evidence="9" key="1">
    <citation type="submission" date="2023-10" db="EMBL/GenBank/DDBJ databases">
        <authorList>
            <person name="Chen Y."/>
            <person name="Shah S."/>
            <person name="Dougan E. K."/>
            <person name="Thang M."/>
            <person name="Chan C."/>
        </authorList>
    </citation>
    <scope>NUCLEOTIDE SEQUENCE [LARGE SCALE GENOMIC DNA]</scope>
</reference>
<keyword evidence="10" id="KW-1185">Reference proteome</keyword>
<dbReference type="PRINTS" id="PR02008">
    <property type="entry name" value="RCMTFAMILY"/>
</dbReference>
<dbReference type="InterPro" id="IPR023267">
    <property type="entry name" value="RCMT"/>
</dbReference>
<keyword evidence="2 6" id="KW-0489">Methyltransferase</keyword>
<keyword evidence="3 6" id="KW-0808">Transferase</keyword>
<keyword evidence="5 6" id="KW-0694">RNA-binding</keyword>